<gene>
    <name evidence="2" type="ORF">BXY53_1515</name>
</gene>
<dbReference type="PANTHER" id="PTHR46230:SF7">
    <property type="entry name" value="BOLA-LIKE PROTEIN 1"/>
    <property type="match status" value="1"/>
</dbReference>
<dbReference type="GO" id="GO:0016226">
    <property type="term" value="P:iron-sulfur cluster assembly"/>
    <property type="evidence" value="ECO:0007669"/>
    <property type="project" value="TreeGrafter"/>
</dbReference>
<dbReference type="InterPro" id="IPR002634">
    <property type="entry name" value="BolA"/>
</dbReference>
<dbReference type="PANTHER" id="PTHR46230">
    <property type="match status" value="1"/>
</dbReference>
<comment type="similarity">
    <text evidence="1">Belongs to the BolA/IbaG family.</text>
</comment>
<dbReference type="SUPFAM" id="SSF82657">
    <property type="entry name" value="BolA-like"/>
    <property type="match status" value="1"/>
</dbReference>
<evidence type="ECO:0000313" key="2">
    <source>
        <dbReference type="EMBL" id="RIA56409.1"/>
    </source>
</evidence>
<reference evidence="2 3" key="1">
    <citation type="submission" date="2018-08" db="EMBL/GenBank/DDBJ databases">
        <title>Genomic Encyclopedia of Archaeal and Bacterial Type Strains, Phase II (KMG-II): from individual species to whole genera.</title>
        <authorList>
            <person name="Goeker M."/>
        </authorList>
    </citation>
    <scope>NUCLEOTIDE SEQUENCE [LARGE SCALE GENOMIC DNA]</scope>
    <source>
        <strain evidence="2 3">DSM 5002</strain>
    </source>
</reference>
<dbReference type="RefSeq" id="WP_119061202.1">
    <property type="nucleotide sequence ID" value="NZ_QXDF01000001.1"/>
</dbReference>
<name>A0A397Q7E1_9HYPH</name>
<keyword evidence="3" id="KW-1185">Reference proteome</keyword>
<protein>
    <submittedName>
        <fullName evidence="2">BolA protein family transcriptional regulator</fullName>
    </submittedName>
</protein>
<dbReference type="Proteomes" id="UP000266273">
    <property type="component" value="Unassembled WGS sequence"/>
</dbReference>
<dbReference type="Gene3D" id="3.30.300.90">
    <property type="entry name" value="BolA-like"/>
    <property type="match status" value="1"/>
</dbReference>
<evidence type="ECO:0000256" key="1">
    <source>
        <dbReference type="RuleBase" id="RU003860"/>
    </source>
</evidence>
<evidence type="ECO:0000313" key="3">
    <source>
        <dbReference type="Proteomes" id="UP000266273"/>
    </source>
</evidence>
<dbReference type="Pfam" id="PF01722">
    <property type="entry name" value="BolA"/>
    <property type="match status" value="1"/>
</dbReference>
<dbReference type="InterPro" id="IPR036065">
    <property type="entry name" value="BolA-like_sf"/>
</dbReference>
<sequence>MSVEESMRQHLTEAFSPTVLRIENDSARHAGHAAMRAADPVAPGETHFIVHIVSEAFEGKSRLERHRMVNDALKAELAGPVHALNIKAQAPSEV</sequence>
<accession>A0A397Q7E1</accession>
<dbReference type="OrthoDB" id="9811118at2"/>
<dbReference type="EMBL" id="QXDF01000001">
    <property type="protein sequence ID" value="RIA56409.1"/>
    <property type="molecule type" value="Genomic_DNA"/>
</dbReference>
<dbReference type="AlphaFoldDB" id="A0A397Q7E1"/>
<dbReference type="PIRSF" id="PIRSF003113">
    <property type="entry name" value="BolA"/>
    <property type="match status" value="1"/>
</dbReference>
<comment type="caution">
    <text evidence="2">The sequence shown here is derived from an EMBL/GenBank/DDBJ whole genome shotgun (WGS) entry which is preliminary data.</text>
</comment>
<proteinExistence type="inferred from homology"/>
<organism evidence="2 3">
    <name type="scientific">Dichotomicrobium thermohalophilum</name>
    <dbReference type="NCBI Taxonomy" id="933063"/>
    <lineage>
        <taxon>Bacteria</taxon>
        <taxon>Pseudomonadati</taxon>
        <taxon>Pseudomonadota</taxon>
        <taxon>Alphaproteobacteria</taxon>
        <taxon>Hyphomicrobiales</taxon>
        <taxon>Hyphomicrobiaceae</taxon>
        <taxon>Dichotomicrobium</taxon>
    </lineage>
</organism>